<dbReference type="OrthoDB" id="9944409at2759"/>
<dbReference type="Ensembl" id="ENSCCNT00000027340.1">
    <property type="protein sequence ID" value="ENSCCNP00000021236.1"/>
    <property type="gene ID" value="ENSCCNG00000021087.1"/>
</dbReference>
<proteinExistence type="predicted"/>
<accession>A0A8B7VRG0</accession>
<organism evidence="5">
    <name type="scientific">Castor canadensis</name>
    <name type="common">American beaver</name>
    <dbReference type="NCBI Taxonomy" id="51338"/>
    <lineage>
        <taxon>Eukaryota</taxon>
        <taxon>Metazoa</taxon>
        <taxon>Chordata</taxon>
        <taxon>Craniata</taxon>
        <taxon>Vertebrata</taxon>
        <taxon>Euteleostomi</taxon>
        <taxon>Mammalia</taxon>
        <taxon>Eutheria</taxon>
        <taxon>Euarchontoglires</taxon>
        <taxon>Glires</taxon>
        <taxon>Rodentia</taxon>
        <taxon>Castorimorpha</taxon>
        <taxon>Castoridae</taxon>
        <taxon>Castor</taxon>
    </lineage>
</organism>
<gene>
    <name evidence="3 5" type="primary">Plvap</name>
</gene>
<reference evidence="5" key="2">
    <citation type="submission" date="2025-04" db="UniProtKB">
        <authorList>
            <consortium name="RefSeq"/>
        </authorList>
    </citation>
    <scope>IDENTIFICATION</scope>
    <source>
        <tissue evidence="5">Leukocyte</tissue>
    </source>
</reference>
<dbReference type="GO" id="GO:0043114">
    <property type="term" value="P:regulation of vascular permeability"/>
    <property type="evidence" value="ECO:0007669"/>
    <property type="project" value="TreeGrafter"/>
</dbReference>
<keyword evidence="2" id="KW-0812">Transmembrane</keyword>
<protein>
    <submittedName>
        <fullName evidence="5">Plasmalemma vesicle-associated protein</fullName>
    </submittedName>
</protein>
<dbReference type="AlphaFoldDB" id="A0A8B7VRG0"/>
<evidence type="ECO:0000313" key="4">
    <source>
        <dbReference type="Proteomes" id="UP001732720"/>
    </source>
</evidence>
<dbReference type="Proteomes" id="UP001732720">
    <property type="component" value="Chromosome 14"/>
</dbReference>
<name>A0A8B7VRG0_CASCN</name>
<keyword evidence="1" id="KW-0175">Coiled coil</keyword>
<evidence type="ECO:0000256" key="2">
    <source>
        <dbReference type="SAM" id="Phobius"/>
    </source>
</evidence>
<dbReference type="PANTHER" id="PTHR21687">
    <property type="entry name" value="PLASMALEMMA VESICLE-ASSOCIATED PROTEIN"/>
    <property type="match status" value="1"/>
</dbReference>
<reference evidence="3" key="1">
    <citation type="submission" date="2023-09" db="UniProtKB">
        <authorList>
            <consortium name="Ensembl"/>
        </authorList>
    </citation>
    <scope>IDENTIFICATION</scope>
</reference>
<dbReference type="Pfam" id="PF06637">
    <property type="entry name" value="PV-1"/>
    <property type="match status" value="1"/>
</dbReference>
<evidence type="ECO:0000313" key="3">
    <source>
        <dbReference type="Ensembl" id="ENSCCNP00000021236.1"/>
    </source>
</evidence>
<evidence type="ECO:0000313" key="5">
    <source>
        <dbReference type="RefSeq" id="XP_020033839.1"/>
    </source>
</evidence>
<dbReference type="InterPro" id="IPR009538">
    <property type="entry name" value="PV-1"/>
</dbReference>
<dbReference type="GO" id="GO:0002693">
    <property type="term" value="P:positive regulation of cellular extravasation"/>
    <property type="evidence" value="ECO:0007669"/>
    <property type="project" value="TreeGrafter"/>
</dbReference>
<evidence type="ECO:0000256" key="1">
    <source>
        <dbReference type="SAM" id="Coils"/>
    </source>
</evidence>
<dbReference type="PANTHER" id="PTHR21687:SF5">
    <property type="entry name" value="PLASMALEMMA VESICLE-ASSOCIATED PROTEIN"/>
    <property type="match status" value="1"/>
</dbReference>
<dbReference type="RefSeq" id="XP_020033839.1">
    <property type="nucleotide sequence ID" value="XM_020178250.1"/>
</dbReference>
<feature type="transmembrane region" description="Helical" evidence="2">
    <location>
        <begin position="21"/>
        <end position="47"/>
    </location>
</feature>
<dbReference type="KEGG" id="ccan:109695621"/>
<keyword evidence="2" id="KW-0472">Membrane</keyword>
<keyword evidence="4" id="KW-1185">Reference proteome</keyword>
<dbReference type="GeneID" id="109695621"/>
<keyword evidence="2" id="KW-1133">Transmembrane helix</keyword>
<sequence length="438" mass="49399">MRLAMERGPYARAGAARGCWFYLRYFFLFASLIQLLVIMGLVLFMVYGNVHLSTESNLRATERRTDELYGQVQQLSAAQSNLTKQLNLTATAKDAIMQLLLGARRDLERINASFRQCQADRVTYFTYQQYIAAIILSEKQCQDNLKESNRSCEALILKLGEKSKTLELELVKEKAMCAQDKDGLGTAKRMAEGQLAECIKVQELLRQEQQLGQQQLQKVQALCLQLDKDKFEADLRSLWRDSIIPRSLDSLGFGYHPLGSELSSIRRSCDLMPSLMASKVEELVRSLRSGVERVARENTDLQRQKLEVERGLRASEEAKAKAEKEAQAREAKLQAECARQTQLALEEKAALRRERDSLAKELEGKKREVEQLKMQVDVRATALDTCLKAKSQPVTLPRPVVTAANPPPINPADLEEFKKRILDSQRSPAVNPLVPSSG</sequence>
<feature type="coiled-coil region" evidence="1">
    <location>
        <begin position="305"/>
        <end position="375"/>
    </location>
</feature>